<sequence>MTLKKIYFGTLGVSPDKFTGGLAQVTTNPQNTLIDYSTIQPNSKKDRPSAYFPKKTNSYAVAILGNEAYEAVAAERLIRAFRYAKYLGIPIAVFTTAQISQGFILGQIRLDQLQLNNLQRMPTRRELVDPVIVLSQLPDNSTDDSYVYNNDGEIYKKLRQLRALEMPDAHAKLSAKLLDSSTKTLDLILNRPTYWNLRLFTNLLIEKINQAPSLVQKDDLAITDELAFINEEANSLDELFEEIFSNKIIGKFDQMAQAKIDSPQVIINLTTKFQEIYVDCLEEIETLATVKLTNPEIKKFAQRFSHKYQEVLDFINQIIADYTEQLRKTPLYRPADEDNVFEPHFSLTDHSQEINDFVEWYDNYESTKAAQTTTINEAVDKPTQQPLYQFRADLVGAKPKIWRRFEVSGLRNMQELAQIIMILFDMEGSHLYALTNLIGDQERRESGTISSEKELRQEIKEQHAKILQSDDPQAIIADLQKLIARLSGGNVSYAMPFDESDEISSSFKDVQPGETLLQDSRAKENTKFRFEYDFGDDWRVDLKVEKISSITYPGVAPTKVLKGKGDGIVEDIGGIGALMHYQAEMGLGDFDKTGYNQTLYNERL</sequence>
<organism evidence="2 3">
    <name type="scientific">Ligilactobacillus pabuli</name>
    <dbReference type="NCBI Taxonomy" id="2886039"/>
    <lineage>
        <taxon>Bacteria</taxon>
        <taxon>Bacillati</taxon>
        <taxon>Bacillota</taxon>
        <taxon>Bacilli</taxon>
        <taxon>Lactobacillales</taxon>
        <taxon>Lactobacillaceae</taxon>
        <taxon>Ligilactobacillus</taxon>
    </lineage>
</organism>
<comment type="caution">
    <text evidence="2">The sequence shown here is derived from an EMBL/GenBank/DDBJ whole genome shotgun (WGS) entry which is preliminary data.</text>
</comment>
<feature type="domain" description="Plasmid pRiA4b Orf3-like" evidence="1">
    <location>
        <begin position="388"/>
        <end position="581"/>
    </location>
</feature>
<dbReference type="Pfam" id="PF07929">
    <property type="entry name" value="PRiA4_ORF3"/>
    <property type="match status" value="1"/>
</dbReference>
<reference evidence="2" key="1">
    <citation type="journal article" date="2022" name="Int. J. Syst. Evol. Microbiol.">
        <title>A novel species of lactic acid bacteria, Ligilactobacillus pabuli sp. nov., isolated from alfalfa silage.</title>
        <authorList>
            <person name="Tohno M."/>
            <person name="Tanizawa Y."/>
            <person name="Sawada H."/>
            <person name="Sakamoto M."/>
            <person name="Ohkuma M."/>
            <person name="Kobayashi H."/>
        </authorList>
    </citation>
    <scope>NUCLEOTIDE SEQUENCE</scope>
    <source>
        <strain evidence="2">AF129</strain>
    </source>
</reference>
<proteinExistence type="predicted"/>
<dbReference type="RefSeq" id="WP_244055142.1">
    <property type="nucleotide sequence ID" value="NZ_BQXH01000008.1"/>
</dbReference>
<evidence type="ECO:0000313" key="2">
    <source>
        <dbReference type="EMBL" id="GKS81391.1"/>
    </source>
</evidence>
<dbReference type="EMBL" id="BQXH01000008">
    <property type="protein sequence ID" value="GKS81391.1"/>
    <property type="molecule type" value="Genomic_DNA"/>
</dbReference>
<evidence type="ECO:0000313" key="3">
    <source>
        <dbReference type="Proteomes" id="UP001055149"/>
    </source>
</evidence>
<dbReference type="Gene3D" id="3.10.290.30">
    <property type="entry name" value="MM3350-like"/>
    <property type="match status" value="1"/>
</dbReference>
<protein>
    <recommendedName>
        <fullName evidence="1">Plasmid pRiA4b Orf3-like domain-containing protein</fullName>
    </recommendedName>
</protein>
<dbReference type="PANTHER" id="PTHR41878">
    <property type="entry name" value="LEXA REPRESSOR-RELATED"/>
    <property type="match status" value="1"/>
</dbReference>
<dbReference type="PANTHER" id="PTHR41878:SF1">
    <property type="entry name" value="TNPR PROTEIN"/>
    <property type="match status" value="1"/>
</dbReference>
<accession>A0ABQ5JHS4</accession>
<evidence type="ECO:0000259" key="1">
    <source>
        <dbReference type="Pfam" id="PF07929"/>
    </source>
</evidence>
<gene>
    <name evidence="2" type="ORF">LPAF129_10770</name>
</gene>
<dbReference type="InterPro" id="IPR024047">
    <property type="entry name" value="MM3350-like_sf"/>
</dbReference>
<name>A0ABQ5JHS4_9LACO</name>
<dbReference type="SUPFAM" id="SSF159941">
    <property type="entry name" value="MM3350-like"/>
    <property type="match status" value="1"/>
</dbReference>
<dbReference type="Proteomes" id="UP001055149">
    <property type="component" value="Unassembled WGS sequence"/>
</dbReference>
<keyword evidence="3" id="KW-1185">Reference proteome</keyword>
<dbReference type="InterPro" id="IPR012912">
    <property type="entry name" value="Plasmid_pRiA4b_Orf3-like"/>
</dbReference>